<dbReference type="EMBL" id="CAVLEF010000006">
    <property type="protein sequence ID" value="CAK1545334.1"/>
    <property type="molecule type" value="Genomic_DNA"/>
</dbReference>
<accession>A0AAV1JA10</accession>
<dbReference type="AlphaFoldDB" id="A0AAV1JA10"/>
<feature type="compositionally biased region" description="Basic and acidic residues" evidence="1">
    <location>
        <begin position="16"/>
        <end position="26"/>
    </location>
</feature>
<organism evidence="2 3">
    <name type="scientific">Leptosia nina</name>
    <dbReference type="NCBI Taxonomy" id="320188"/>
    <lineage>
        <taxon>Eukaryota</taxon>
        <taxon>Metazoa</taxon>
        <taxon>Ecdysozoa</taxon>
        <taxon>Arthropoda</taxon>
        <taxon>Hexapoda</taxon>
        <taxon>Insecta</taxon>
        <taxon>Pterygota</taxon>
        <taxon>Neoptera</taxon>
        <taxon>Endopterygota</taxon>
        <taxon>Lepidoptera</taxon>
        <taxon>Glossata</taxon>
        <taxon>Ditrysia</taxon>
        <taxon>Papilionoidea</taxon>
        <taxon>Pieridae</taxon>
        <taxon>Pierinae</taxon>
        <taxon>Leptosia</taxon>
    </lineage>
</organism>
<proteinExistence type="predicted"/>
<sequence>MRTFWEKEAGSIHRRVKTEEFERSEEAAPAGPLPRDRIVPSKNLNDTTVQKPSPLKFQVFHPSGNWYGVSISDDVRLMDEPAMTMRERTDPPLLSYTFCSALGRLK</sequence>
<comment type="caution">
    <text evidence="2">The sequence shown here is derived from an EMBL/GenBank/DDBJ whole genome shotgun (WGS) entry which is preliminary data.</text>
</comment>
<protein>
    <submittedName>
        <fullName evidence="2">Uncharacterized protein</fullName>
    </submittedName>
</protein>
<dbReference type="Proteomes" id="UP001497472">
    <property type="component" value="Unassembled WGS sequence"/>
</dbReference>
<evidence type="ECO:0000256" key="1">
    <source>
        <dbReference type="SAM" id="MobiDB-lite"/>
    </source>
</evidence>
<reference evidence="2 3" key="1">
    <citation type="submission" date="2023-11" db="EMBL/GenBank/DDBJ databases">
        <authorList>
            <person name="Okamura Y."/>
        </authorList>
    </citation>
    <scope>NUCLEOTIDE SEQUENCE [LARGE SCALE GENOMIC DNA]</scope>
</reference>
<gene>
    <name evidence="2" type="ORF">LNINA_LOCUS4998</name>
</gene>
<feature type="region of interest" description="Disordered" evidence="1">
    <location>
        <begin position="16"/>
        <end position="50"/>
    </location>
</feature>
<keyword evidence="3" id="KW-1185">Reference proteome</keyword>
<evidence type="ECO:0000313" key="3">
    <source>
        <dbReference type="Proteomes" id="UP001497472"/>
    </source>
</evidence>
<name>A0AAV1JA10_9NEOP</name>
<evidence type="ECO:0000313" key="2">
    <source>
        <dbReference type="EMBL" id="CAK1545334.1"/>
    </source>
</evidence>